<gene>
    <name evidence="2" type="ORF">AB0I59_07705</name>
</gene>
<comment type="caution">
    <text evidence="2">The sequence shown here is derived from an EMBL/GenBank/DDBJ whole genome shotgun (WGS) entry which is preliminary data.</text>
</comment>
<keyword evidence="3" id="KW-1185">Reference proteome</keyword>
<evidence type="ECO:0000256" key="1">
    <source>
        <dbReference type="SAM" id="MobiDB-lite"/>
    </source>
</evidence>
<proteinExistence type="predicted"/>
<feature type="compositionally biased region" description="Acidic residues" evidence="1">
    <location>
        <begin position="162"/>
        <end position="182"/>
    </location>
</feature>
<dbReference type="EMBL" id="JBFALK010000003">
    <property type="protein sequence ID" value="MEV0968503.1"/>
    <property type="molecule type" value="Genomic_DNA"/>
</dbReference>
<organism evidence="2 3">
    <name type="scientific">Microtetraspora glauca</name>
    <dbReference type="NCBI Taxonomy" id="1996"/>
    <lineage>
        <taxon>Bacteria</taxon>
        <taxon>Bacillati</taxon>
        <taxon>Actinomycetota</taxon>
        <taxon>Actinomycetes</taxon>
        <taxon>Streptosporangiales</taxon>
        <taxon>Streptosporangiaceae</taxon>
        <taxon>Microtetraspora</taxon>
    </lineage>
</organism>
<reference evidence="2 3" key="1">
    <citation type="submission" date="2024-06" db="EMBL/GenBank/DDBJ databases">
        <title>The Natural Products Discovery Center: Release of the First 8490 Sequenced Strains for Exploring Actinobacteria Biosynthetic Diversity.</title>
        <authorList>
            <person name="Kalkreuter E."/>
            <person name="Kautsar S.A."/>
            <person name="Yang D."/>
            <person name="Bader C.D."/>
            <person name="Teijaro C.N."/>
            <person name="Fluegel L."/>
            <person name="Davis C.M."/>
            <person name="Simpson J.R."/>
            <person name="Lauterbach L."/>
            <person name="Steele A.D."/>
            <person name="Gui C."/>
            <person name="Meng S."/>
            <person name="Li G."/>
            <person name="Viehrig K."/>
            <person name="Ye F."/>
            <person name="Su P."/>
            <person name="Kiefer A.F."/>
            <person name="Nichols A."/>
            <person name="Cepeda A.J."/>
            <person name="Yan W."/>
            <person name="Fan B."/>
            <person name="Jiang Y."/>
            <person name="Adhikari A."/>
            <person name="Zheng C.-J."/>
            <person name="Schuster L."/>
            <person name="Cowan T.M."/>
            <person name="Smanski M.J."/>
            <person name="Chevrette M.G."/>
            <person name="De Carvalho L.P.S."/>
            <person name="Shen B."/>
        </authorList>
    </citation>
    <scope>NUCLEOTIDE SEQUENCE [LARGE SCALE GENOMIC DNA]</scope>
    <source>
        <strain evidence="2 3">NPDC050100</strain>
    </source>
</reference>
<accession>A0ABV3GA40</accession>
<sequence length="182" mass="20108">MSDVRAGNGRYDRDPNVARRDAEACRLRAQNLTYQQIADELGMSSKGQAYEAVQRALKETVQEPADEVRQLELMRLDDLAQAAREVLNATHYVVSQGRVVRLTRGGAPLEDDAPKLQAIDRLLKIQERRARLLGLDSPQRVSIDAQNLGDDIKGLIAALAGGDEDDLDDEQPDDDGQDEDDA</sequence>
<feature type="region of interest" description="Disordered" evidence="1">
    <location>
        <begin position="160"/>
        <end position="182"/>
    </location>
</feature>
<protein>
    <recommendedName>
        <fullName evidence="4">Helix-turn-helix domain-containing protein</fullName>
    </recommendedName>
</protein>
<evidence type="ECO:0008006" key="4">
    <source>
        <dbReference type="Google" id="ProtNLM"/>
    </source>
</evidence>
<name>A0ABV3GA40_MICGL</name>
<dbReference type="RefSeq" id="WP_358131229.1">
    <property type="nucleotide sequence ID" value="NZ_JBFALK010000003.1"/>
</dbReference>
<dbReference type="Proteomes" id="UP001551675">
    <property type="component" value="Unassembled WGS sequence"/>
</dbReference>
<evidence type="ECO:0000313" key="2">
    <source>
        <dbReference type="EMBL" id="MEV0968503.1"/>
    </source>
</evidence>
<evidence type="ECO:0000313" key="3">
    <source>
        <dbReference type="Proteomes" id="UP001551675"/>
    </source>
</evidence>